<dbReference type="Proteomes" id="UP001368500">
    <property type="component" value="Unassembled WGS sequence"/>
</dbReference>
<dbReference type="InterPro" id="IPR013424">
    <property type="entry name" value="Ice-binding_C"/>
</dbReference>
<gene>
    <name evidence="2" type="ORF">AACH11_13470</name>
</gene>
<feature type="domain" description="Ice-binding protein C-terminal" evidence="1">
    <location>
        <begin position="33"/>
        <end position="57"/>
    </location>
</feature>
<evidence type="ECO:0000313" key="3">
    <source>
        <dbReference type="Proteomes" id="UP001368500"/>
    </source>
</evidence>
<name>A0ABU9BE48_9BURK</name>
<keyword evidence="3" id="KW-1185">Reference proteome</keyword>
<reference evidence="2 3" key="1">
    <citation type="submission" date="2024-04" db="EMBL/GenBank/DDBJ databases">
        <title>Novel species of the genus Ideonella isolated from streams.</title>
        <authorList>
            <person name="Lu H."/>
        </authorList>
    </citation>
    <scope>NUCLEOTIDE SEQUENCE [LARGE SCALE GENOMIC DNA]</scope>
    <source>
        <strain evidence="2 3">BYS139W</strain>
    </source>
</reference>
<evidence type="ECO:0000259" key="1">
    <source>
        <dbReference type="Pfam" id="PF07589"/>
    </source>
</evidence>
<dbReference type="RefSeq" id="WP_341374760.1">
    <property type="nucleotide sequence ID" value="NZ_JBBUTF010000012.1"/>
</dbReference>
<protein>
    <submittedName>
        <fullName evidence="2">PEP-CTERM sorting domain-containing protein</fullName>
    </submittedName>
</protein>
<organism evidence="2 3">
    <name type="scientific">Pseudaquabacterium rugosum</name>
    <dbReference type="NCBI Taxonomy" id="2984194"/>
    <lineage>
        <taxon>Bacteria</taxon>
        <taxon>Pseudomonadati</taxon>
        <taxon>Pseudomonadota</taxon>
        <taxon>Betaproteobacteria</taxon>
        <taxon>Burkholderiales</taxon>
        <taxon>Sphaerotilaceae</taxon>
        <taxon>Pseudaquabacterium</taxon>
    </lineage>
</organism>
<proteinExistence type="predicted"/>
<sequence>MPASPCCSAGLIRASRWSVALGTLGWQAGVASAVPEPSAAWLAAGGAVLVGLGVRRRGRPVASA</sequence>
<accession>A0ABU9BE48</accession>
<comment type="caution">
    <text evidence="2">The sequence shown here is derived from an EMBL/GenBank/DDBJ whole genome shotgun (WGS) entry which is preliminary data.</text>
</comment>
<dbReference type="EMBL" id="JBBUTF010000012">
    <property type="protein sequence ID" value="MEK8026975.1"/>
    <property type="molecule type" value="Genomic_DNA"/>
</dbReference>
<evidence type="ECO:0000313" key="2">
    <source>
        <dbReference type="EMBL" id="MEK8026975.1"/>
    </source>
</evidence>
<dbReference type="Pfam" id="PF07589">
    <property type="entry name" value="PEP-CTERM"/>
    <property type="match status" value="1"/>
</dbReference>